<evidence type="ECO:0000256" key="1">
    <source>
        <dbReference type="ARBA" id="ARBA00001974"/>
    </source>
</evidence>
<reference evidence="11" key="1">
    <citation type="journal article" date="2017" name="Cell">
        <title>Insights into land plant evolution garnered from the Marchantia polymorpha genome.</title>
        <authorList>
            <person name="Bowman J.L."/>
            <person name="Kohchi T."/>
            <person name="Yamato K.T."/>
            <person name="Jenkins J."/>
            <person name="Shu S."/>
            <person name="Ishizaki K."/>
            <person name="Yamaoka S."/>
            <person name="Nishihama R."/>
            <person name="Nakamura Y."/>
            <person name="Berger F."/>
            <person name="Adam C."/>
            <person name="Aki S.S."/>
            <person name="Althoff F."/>
            <person name="Araki T."/>
            <person name="Arteaga-Vazquez M.A."/>
            <person name="Balasubrmanian S."/>
            <person name="Barry K."/>
            <person name="Bauer D."/>
            <person name="Boehm C.R."/>
            <person name="Briginshaw L."/>
            <person name="Caballero-Perez J."/>
            <person name="Catarino B."/>
            <person name="Chen F."/>
            <person name="Chiyoda S."/>
            <person name="Chovatia M."/>
            <person name="Davies K.M."/>
            <person name="Delmans M."/>
            <person name="Demura T."/>
            <person name="Dierschke T."/>
            <person name="Dolan L."/>
            <person name="Dorantes-Acosta A.E."/>
            <person name="Eklund D.M."/>
            <person name="Florent S.N."/>
            <person name="Flores-Sandoval E."/>
            <person name="Fujiyama A."/>
            <person name="Fukuzawa H."/>
            <person name="Galik B."/>
            <person name="Grimanelli D."/>
            <person name="Grimwood J."/>
            <person name="Grossniklaus U."/>
            <person name="Hamada T."/>
            <person name="Haseloff J."/>
            <person name="Hetherington A.J."/>
            <person name="Higo A."/>
            <person name="Hirakawa Y."/>
            <person name="Hundley H.N."/>
            <person name="Ikeda Y."/>
            <person name="Inoue K."/>
            <person name="Inoue S.I."/>
            <person name="Ishida S."/>
            <person name="Jia Q."/>
            <person name="Kakita M."/>
            <person name="Kanazawa T."/>
            <person name="Kawai Y."/>
            <person name="Kawashima T."/>
            <person name="Kennedy M."/>
            <person name="Kinose K."/>
            <person name="Kinoshita T."/>
            <person name="Kohara Y."/>
            <person name="Koide E."/>
            <person name="Komatsu K."/>
            <person name="Kopischke S."/>
            <person name="Kubo M."/>
            <person name="Kyozuka J."/>
            <person name="Lagercrantz U."/>
            <person name="Lin S.S."/>
            <person name="Lindquist E."/>
            <person name="Lipzen A.M."/>
            <person name="Lu C.W."/>
            <person name="De Luna E."/>
            <person name="Martienssen R.A."/>
            <person name="Minamino N."/>
            <person name="Mizutani M."/>
            <person name="Mizutani M."/>
            <person name="Mochizuki N."/>
            <person name="Monte I."/>
            <person name="Mosher R."/>
            <person name="Nagasaki H."/>
            <person name="Nakagami H."/>
            <person name="Naramoto S."/>
            <person name="Nishitani K."/>
            <person name="Ohtani M."/>
            <person name="Okamoto T."/>
            <person name="Okumura M."/>
            <person name="Phillips J."/>
            <person name="Pollak B."/>
            <person name="Reinders A."/>
            <person name="Rovekamp M."/>
            <person name="Sano R."/>
            <person name="Sawa S."/>
            <person name="Schmid M.W."/>
            <person name="Shirakawa M."/>
            <person name="Solano R."/>
            <person name="Spunde A."/>
            <person name="Suetsugu N."/>
            <person name="Sugano S."/>
            <person name="Sugiyama A."/>
            <person name="Sun R."/>
            <person name="Suzuki Y."/>
            <person name="Takenaka M."/>
            <person name="Takezawa D."/>
            <person name="Tomogane H."/>
            <person name="Tsuzuki M."/>
            <person name="Ueda T."/>
            <person name="Umeda M."/>
            <person name="Ward J.M."/>
            <person name="Watanabe Y."/>
            <person name="Yazaki K."/>
            <person name="Yokoyama R."/>
            <person name="Yoshitake Y."/>
            <person name="Yotsui I."/>
            <person name="Zachgo S."/>
            <person name="Schmutz J."/>
        </authorList>
    </citation>
    <scope>NUCLEOTIDE SEQUENCE [LARGE SCALE GENOMIC DNA]</scope>
    <source>
        <strain evidence="11">Tak-1</strain>
    </source>
</reference>
<gene>
    <name evidence="10" type="ORF">MARPO_0183s0011</name>
</gene>
<dbReference type="Gramene" id="Mp3g24790.1">
    <property type="protein sequence ID" value="Mp3g24790.1.cds"/>
    <property type="gene ID" value="Mp3g24790"/>
</dbReference>
<dbReference type="InterPro" id="IPR023753">
    <property type="entry name" value="FAD/NAD-binding_dom"/>
</dbReference>
<dbReference type="PRINTS" id="PR00411">
    <property type="entry name" value="PNDRDTASEI"/>
</dbReference>
<keyword evidence="5" id="KW-0521">NADP</keyword>
<dbReference type="PANTHER" id="PTHR42913">
    <property type="entry name" value="APOPTOSIS-INDUCING FACTOR 1"/>
    <property type="match status" value="1"/>
</dbReference>
<keyword evidence="3" id="KW-0285">Flavoprotein</keyword>
<evidence type="ECO:0000256" key="8">
    <source>
        <dbReference type="ARBA" id="ARBA00066844"/>
    </source>
</evidence>
<dbReference type="Gene3D" id="3.50.50.100">
    <property type="match status" value="1"/>
</dbReference>
<comment type="cofactor">
    <cofactor evidence="1">
        <name>FAD</name>
        <dbReference type="ChEBI" id="CHEBI:57692"/>
    </cofactor>
</comment>
<sequence>MAGACAACTPLATAGWTTKLSVHSESRRRCSADQNARRQFRKISNFPGMRILRLAGIATYITPVFGALRFDGQSEARGELSIKEEKPSSSYAWSDAKRPRICILGGGFGGLYTALRLESLTWAPDKRPQVLLIDQSDRFVFKPLLYEILSKEVDQWEIAPSFAELLANTHIEFVKDSVKAVSPSDQVRENGSLASSRGATGGTVLLESGTRVDYDWLVLALGAESRLDFVPGAVENALPFISLEDALEVDRRLTALERERYDSQDNPIQVVIVGSGYSGVELAATLAERLGKKGKLRVVDAGSDICATAPAGNREAAKKVLSARNVELVLGYIVSSIRSTTETGISTEGNGNASNSSGVNKYQVDLKLATSRRRSDSSQLEADLVLWTVGTKATVPSAEQDREYPAFPVNGRGQADTDENLRVKGHPRIFAIGDSAGTKDSSGRNLPSTAQVAFQQADYAGWNLWAAINDRPLLPFRYQHLGEMMTLGKTDAAVTAGFVDLTLDGIVGHSARKLAYLYRLPTNEHKAKVALSWLAKSTMDSISFVQNEVNKALSPK</sequence>
<dbReference type="SUPFAM" id="SSF51905">
    <property type="entry name" value="FAD/NAD(P)-binding domain"/>
    <property type="match status" value="1"/>
</dbReference>
<dbReference type="GO" id="GO:0042372">
    <property type="term" value="P:phylloquinone biosynthetic process"/>
    <property type="evidence" value="ECO:0000318"/>
    <property type="project" value="GO_Central"/>
</dbReference>
<accession>A0A2R6W1T9</accession>
<dbReference type="EC" id="1.6.5.12" evidence="8"/>
<dbReference type="Proteomes" id="UP000244005">
    <property type="component" value="Unassembled WGS sequence"/>
</dbReference>
<keyword evidence="4" id="KW-0274">FAD</keyword>
<dbReference type="PANTHER" id="PTHR42913:SF4">
    <property type="entry name" value="ALTERNATIVE NAD(P)H-UBIQUINONE OXIDOREDUCTASE C1, CHLOROPLASTIC_MITOCHONDRIAL"/>
    <property type="match status" value="1"/>
</dbReference>
<dbReference type="AlphaFoldDB" id="A0A2R6W1T9"/>
<evidence type="ECO:0000313" key="11">
    <source>
        <dbReference type="Proteomes" id="UP000244005"/>
    </source>
</evidence>
<dbReference type="FunFam" id="3.50.50.100:FF:000010">
    <property type="entry name" value="Alternative NAD(P)H-ubiquinone oxidoreductase C1, chloroplastic/mitochondrial"/>
    <property type="match status" value="1"/>
</dbReference>
<comment type="similarity">
    <text evidence="2">Belongs to the NADH dehydrogenase family.</text>
</comment>
<evidence type="ECO:0000256" key="5">
    <source>
        <dbReference type="ARBA" id="ARBA00022857"/>
    </source>
</evidence>
<dbReference type="GO" id="GO:0003955">
    <property type="term" value="F:NAD(P)H dehydrogenase (quinone) activity"/>
    <property type="evidence" value="ECO:0000318"/>
    <property type="project" value="GO_Central"/>
</dbReference>
<keyword evidence="6" id="KW-0560">Oxidoreductase</keyword>
<dbReference type="OrthoDB" id="5376590at2759"/>
<evidence type="ECO:0000256" key="3">
    <source>
        <dbReference type="ARBA" id="ARBA00022630"/>
    </source>
</evidence>
<dbReference type="InterPro" id="IPR051169">
    <property type="entry name" value="NADH-Q_oxidoreductase"/>
</dbReference>
<evidence type="ECO:0000256" key="2">
    <source>
        <dbReference type="ARBA" id="ARBA00005272"/>
    </source>
</evidence>
<evidence type="ECO:0000313" key="10">
    <source>
        <dbReference type="EMBL" id="PTQ27806.1"/>
    </source>
</evidence>
<proteinExistence type="inferred from homology"/>
<name>A0A2R6W1T9_MARPO</name>
<organism evidence="10 11">
    <name type="scientific">Marchantia polymorpha</name>
    <name type="common">Common liverwort</name>
    <name type="synonym">Marchantia aquatica</name>
    <dbReference type="NCBI Taxonomy" id="3197"/>
    <lineage>
        <taxon>Eukaryota</taxon>
        <taxon>Viridiplantae</taxon>
        <taxon>Streptophyta</taxon>
        <taxon>Embryophyta</taxon>
        <taxon>Marchantiophyta</taxon>
        <taxon>Marchantiopsida</taxon>
        <taxon>Marchantiidae</taxon>
        <taxon>Marchantiales</taxon>
        <taxon>Marchantiaceae</taxon>
        <taxon>Marchantia</taxon>
    </lineage>
</organism>
<evidence type="ECO:0000259" key="9">
    <source>
        <dbReference type="Pfam" id="PF07992"/>
    </source>
</evidence>
<protein>
    <recommendedName>
        <fullName evidence="8">demethylphylloquinone reductase</fullName>
        <ecNumber evidence="8">1.6.5.12</ecNumber>
    </recommendedName>
</protein>
<comment type="catalytic activity">
    <reaction evidence="7">
        <text>demethylphylloquinone + NADPH + H(+) = demethylphylloquinol + NADP(+)</text>
        <dbReference type="Rhea" id="RHEA:47744"/>
        <dbReference type="ChEBI" id="CHEBI:15378"/>
        <dbReference type="ChEBI" id="CHEBI:31087"/>
        <dbReference type="ChEBI" id="CHEBI:57783"/>
        <dbReference type="ChEBI" id="CHEBI:58349"/>
        <dbReference type="ChEBI" id="CHEBI:87844"/>
        <dbReference type="EC" id="1.6.5.12"/>
    </reaction>
</comment>
<evidence type="ECO:0000256" key="7">
    <source>
        <dbReference type="ARBA" id="ARBA00052971"/>
    </source>
</evidence>
<keyword evidence="11" id="KW-1185">Reference proteome</keyword>
<dbReference type="GO" id="GO:0019646">
    <property type="term" value="P:aerobic electron transport chain"/>
    <property type="evidence" value="ECO:0000318"/>
    <property type="project" value="GO_Central"/>
</dbReference>
<dbReference type="OMA" id="VDPRSYM"/>
<feature type="domain" description="FAD/NAD(P)-binding" evidence="9">
    <location>
        <begin position="100"/>
        <end position="457"/>
    </location>
</feature>
<dbReference type="EMBL" id="KZ772852">
    <property type="protein sequence ID" value="PTQ27806.1"/>
    <property type="molecule type" value="Genomic_DNA"/>
</dbReference>
<dbReference type="Pfam" id="PF07992">
    <property type="entry name" value="Pyr_redox_2"/>
    <property type="match status" value="1"/>
</dbReference>
<evidence type="ECO:0000256" key="6">
    <source>
        <dbReference type="ARBA" id="ARBA00023002"/>
    </source>
</evidence>
<dbReference type="PRINTS" id="PR00368">
    <property type="entry name" value="FADPNR"/>
</dbReference>
<evidence type="ECO:0000256" key="4">
    <source>
        <dbReference type="ARBA" id="ARBA00022827"/>
    </source>
</evidence>
<dbReference type="InterPro" id="IPR036188">
    <property type="entry name" value="FAD/NAD-bd_sf"/>
</dbReference>